<dbReference type="InterPro" id="IPR007413">
    <property type="entry name" value="YcjX-like"/>
</dbReference>
<protein>
    <submittedName>
        <fullName evidence="1">YcjX family protein</fullName>
    </submittedName>
</protein>
<dbReference type="PANTHER" id="PTHR38605:SF1">
    <property type="entry name" value="ATPASE"/>
    <property type="match status" value="1"/>
</dbReference>
<dbReference type="Proteomes" id="UP001203284">
    <property type="component" value="Unassembled WGS sequence"/>
</dbReference>
<sequence length="488" mass="53288">MASWYESLVEEARLAALTLLDRAEDLASPTLRLGITGLSRSGKTVFTTALIHALMRGGRLPVFEAMHEGRIARAVLEPQPDDAVPRFAYETHLDTLVSERRWPDSTKRISELRLAIDYAPARGGRRTLTLDIVDYPGEWLLDLPLLNQSFADFSANSLRLAREPARHALAAPFLAALGGSDPFAPADETEARRLAGLFTDYLAACRAEEVSMSLLPPGRFLMPGDLEGSPALTFAPLDLPEGAEIPAGSLAAMMERRFDAYKERVVRPFFRDHFARLDRQIVLIDVLAALNAGPAALADLEAALDGILAAFRTGRSSWLASLFSHRIDKVLFAATKADHLHHTSHDRLEAILRRLVERALARATDAGAVIDVVAIAAVRATREASVTRGRMELPAIIGVPEAGQYEADAFDGLAEAAVFPGDLPDHPAALFDPGRGGFRGLTNADGGDFRFLRFRPPLVERNAEGIPLPMPHIRLDRALQFLLGDRLK</sequence>
<evidence type="ECO:0000313" key="2">
    <source>
        <dbReference type="Proteomes" id="UP001203284"/>
    </source>
</evidence>
<name>A0ABT0DAQ6_9HYPH</name>
<dbReference type="EMBL" id="JALKCH010000004">
    <property type="protein sequence ID" value="MCK0196877.1"/>
    <property type="molecule type" value="Genomic_DNA"/>
</dbReference>
<comment type="caution">
    <text evidence="1">The sequence shown here is derived from an EMBL/GenBank/DDBJ whole genome shotgun (WGS) entry which is preliminary data.</text>
</comment>
<evidence type="ECO:0000313" key="1">
    <source>
        <dbReference type="EMBL" id="MCK0196877.1"/>
    </source>
</evidence>
<gene>
    <name evidence="1" type="ORF">MWN34_08115</name>
</gene>
<dbReference type="PIRSF" id="PIRSF019381">
    <property type="entry name" value="YcjX"/>
    <property type="match status" value="1"/>
</dbReference>
<accession>A0ABT0DAQ6</accession>
<dbReference type="RefSeq" id="WP_247028339.1">
    <property type="nucleotide sequence ID" value="NZ_JALKCH010000004.1"/>
</dbReference>
<proteinExistence type="predicted"/>
<keyword evidence="2" id="KW-1185">Reference proteome</keyword>
<dbReference type="Pfam" id="PF04317">
    <property type="entry name" value="DUF463"/>
    <property type="match status" value="1"/>
</dbReference>
<dbReference type="PANTHER" id="PTHR38605">
    <property type="entry name" value="ATPASE-RELATED"/>
    <property type="match status" value="1"/>
</dbReference>
<reference evidence="1 2" key="1">
    <citation type="submission" date="2022-04" db="EMBL/GenBank/DDBJ databases">
        <authorList>
            <person name="Grouzdev D.S."/>
            <person name="Pantiukh K.S."/>
            <person name="Krutkina M.S."/>
        </authorList>
    </citation>
    <scope>NUCLEOTIDE SEQUENCE [LARGE SCALE GENOMIC DNA]</scope>
    <source>
        <strain evidence="1 2">6x-1</strain>
    </source>
</reference>
<organism evidence="1 2">
    <name type="scientific">Ancylobacter crimeensis</name>
    <dbReference type="NCBI Taxonomy" id="2579147"/>
    <lineage>
        <taxon>Bacteria</taxon>
        <taxon>Pseudomonadati</taxon>
        <taxon>Pseudomonadota</taxon>
        <taxon>Alphaproteobacteria</taxon>
        <taxon>Hyphomicrobiales</taxon>
        <taxon>Xanthobacteraceae</taxon>
        <taxon>Ancylobacter</taxon>
    </lineage>
</organism>